<proteinExistence type="predicted"/>
<dbReference type="EMBL" id="UINC01115818">
    <property type="protein sequence ID" value="SVC87123.1"/>
    <property type="molecule type" value="Genomic_DNA"/>
</dbReference>
<keyword evidence="1" id="KW-0472">Membrane</keyword>
<keyword evidence="1" id="KW-1133">Transmembrane helix</keyword>
<protein>
    <submittedName>
        <fullName evidence="2">Uncharacterized protein</fullName>
    </submittedName>
</protein>
<gene>
    <name evidence="2" type="ORF">METZ01_LOCUS339977</name>
</gene>
<feature type="transmembrane region" description="Helical" evidence="1">
    <location>
        <begin position="54"/>
        <end position="71"/>
    </location>
</feature>
<accession>A0A382QNP0</accession>
<name>A0A382QNP0_9ZZZZ</name>
<dbReference type="InterPro" id="IPR029377">
    <property type="entry name" value="TMEM220"/>
</dbReference>
<feature type="transmembrane region" description="Helical" evidence="1">
    <location>
        <begin position="86"/>
        <end position="105"/>
    </location>
</feature>
<keyword evidence="1" id="KW-0812">Transmembrane</keyword>
<reference evidence="2" key="1">
    <citation type="submission" date="2018-05" db="EMBL/GenBank/DDBJ databases">
        <authorList>
            <person name="Lanie J.A."/>
            <person name="Ng W.-L."/>
            <person name="Kazmierczak K.M."/>
            <person name="Andrzejewski T.M."/>
            <person name="Davidsen T.M."/>
            <person name="Wayne K.J."/>
            <person name="Tettelin H."/>
            <person name="Glass J.I."/>
            <person name="Rusch D."/>
            <person name="Podicherti R."/>
            <person name="Tsui H.-C.T."/>
            <person name="Winkler M.E."/>
        </authorList>
    </citation>
    <scope>NUCLEOTIDE SEQUENCE</scope>
</reference>
<dbReference type="AlphaFoldDB" id="A0A382QNP0"/>
<dbReference type="Pfam" id="PF15071">
    <property type="entry name" value="TMEM220"/>
    <property type="match status" value="1"/>
</dbReference>
<sequence length="109" mass="12980">MYNFKNIIILTVGLLFTVFAGLQINDPDPFIWITAYSFPALLSFLFLMGYSNRYFQWILPAYLFFAFYLFLHNKDTEVMHIFDETTNEMLGLILCAAWMFILPRFKNHK</sequence>
<feature type="transmembrane region" description="Helical" evidence="1">
    <location>
        <begin position="30"/>
        <end position="47"/>
    </location>
</feature>
<evidence type="ECO:0000313" key="2">
    <source>
        <dbReference type="EMBL" id="SVC87123.1"/>
    </source>
</evidence>
<feature type="transmembrane region" description="Helical" evidence="1">
    <location>
        <begin position="7"/>
        <end position="24"/>
    </location>
</feature>
<evidence type="ECO:0000256" key="1">
    <source>
        <dbReference type="SAM" id="Phobius"/>
    </source>
</evidence>
<organism evidence="2">
    <name type="scientific">marine metagenome</name>
    <dbReference type="NCBI Taxonomy" id="408172"/>
    <lineage>
        <taxon>unclassified sequences</taxon>
        <taxon>metagenomes</taxon>
        <taxon>ecological metagenomes</taxon>
    </lineage>
</organism>